<dbReference type="STRING" id="246787.BcellWH2_02576"/>
<dbReference type="KEGG" id="bcel:BcellWH2_02576"/>
<protein>
    <submittedName>
        <fullName evidence="1">Uncharacterized protein</fullName>
    </submittedName>
</protein>
<dbReference type="EMBL" id="VVYV01000105">
    <property type="protein sequence ID" value="KAA5411677.1"/>
    <property type="molecule type" value="Genomic_DNA"/>
</dbReference>
<evidence type="ECO:0000313" key="2">
    <source>
        <dbReference type="EMBL" id="KAA5411677.1"/>
    </source>
</evidence>
<dbReference type="RefSeq" id="WP_007216713.1">
    <property type="nucleotide sequence ID" value="NZ_CABMLT010000038.1"/>
</dbReference>
<dbReference type="Proteomes" id="UP000448877">
    <property type="component" value="Unassembled WGS sequence"/>
</dbReference>
<reference evidence="1 3" key="1">
    <citation type="journal article" date="2015" name="Science">
        <title>Genetic determinants of in vivo fitness and diet responsiveness in multiple human gut Bacteroides.</title>
        <authorList>
            <person name="Wu M."/>
            <person name="McNulty N.P."/>
            <person name="Rodionov D.A."/>
            <person name="Khoroshkin M.S."/>
            <person name="Griffin N.W."/>
            <person name="Cheng J."/>
            <person name="Latreille P."/>
            <person name="Kerstetter R.A."/>
            <person name="Terrapon N."/>
            <person name="Henrissat B."/>
            <person name="Osterman A.L."/>
            <person name="Gordon J.I."/>
        </authorList>
    </citation>
    <scope>NUCLEOTIDE SEQUENCE [LARGE SCALE GENOMIC DNA]</scope>
    <source>
        <strain evidence="1 3">WH2</strain>
    </source>
</reference>
<reference evidence="2 4" key="2">
    <citation type="journal article" date="2019" name="Nat. Med.">
        <title>A library of human gut bacterial isolates paired with longitudinal multiomics data enables mechanistic microbiome research.</title>
        <authorList>
            <person name="Poyet M."/>
            <person name="Groussin M."/>
            <person name="Gibbons S.M."/>
            <person name="Avila-Pacheco J."/>
            <person name="Jiang X."/>
            <person name="Kearney S.M."/>
            <person name="Perrotta A.R."/>
            <person name="Berdy B."/>
            <person name="Zhao S."/>
            <person name="Lieberman T.D."/>
            <person name="Swanson P.K."/>
            <person name="Smith M."/>
            <person name="Roesemann S."/>
            <person name="Alexander J.E."/>
            <person name="Rich S.A."/>
            <person name="Livny J."/>
            <person name="Vlamakis H."/>
            <person name="Clish C."/>
            <person name="Bullock K."/>
            <person name="Deik A."/>
            <person name="Scott J."/>
            <person name="Pierce K.A."/>
            <person name="Xavier R.J."/>
            <person name="Alm E.J."/>
        </authorList>
    </citation>
    <scope>NUCLEOTIDE SEQUENCE [LARGE SCALE GENOMIC DNA]</scope>
    <source>
        <strain evidence="2 4">BIOML-A6</strain>
    </source>
</reference>
<evidence type="ECO:0000313" key="1">
    <source>
        <dbReference type="EMBL" id="ALJ59815.1"/>
    </source>
</evidence>
<sequence length="188" mass="21777">MKKKFFLFILSNTIALLIFAQPYAFSIYESGIAVNHSEDNFKNLFNNWNSDFISYSKSLDLLSYSYVGEVKSKSQINDIAEQCTKDETLFCNTTRVFTTYSSLDSLSIESISLEIMSWKEFGITYTLLKKDVQKVKNEYMDKMKQQIQIGDKMFVVEGIFSGQPFKNYVLCNGETSKVVWDNIYFSIK</sequence>
<dbReference type="PATRIC" id="fig|246787.4.peg.2653"/>
<evidence type="ECO:0000313" key="4">
    <source>
        <dbReference type="Proteomes" id="UP000448877"/>
    </source>
</evidence>
<evidence type="ECO:0000313" key="3">
    <source>
        <dbReference type="Proteomes" id="UP000061809"/>
    </source>
</evidence>
<name>A0A0P0G6Y9_9BACE</name>
<gene>
    <name evidence="1" type="ORF">BcellWH2_02576</name>
    <name evidence="2" type="ORF">F2Y81_28470</name>
</gene>
<dbReference type="GeneID" id="66306071"/>
<accession>A0A0P0G6Y9</accession>
<dbReference type="AlphaFoldDB" id="A0A0P0G6Y9"/>
<organism evidence="1 3">
    <name type="scientific">Bacteroides cellulosilyticus</name>
    <dbReference type="NCBI Taxonomy" id="246787"/>
    <lineage>
        <taxon>Bacteria</taxon>
        <taxon>Pseudomonadati</taxon>
        <taxon>Bacteroidota</taxon>
        <taxon>Bacteroidia</taxon>
        <taxon>Bacteroidales</taxon>
        <taxon>Bacteroidaceae</taxon>
        <taxon>Bacteroides</taxon>
    </lineage>
</organism>
<dbReference type="Proteomes" id="UP000061809">
    <property type="component" value="Chromosome"/>
</dbReference>
<proteinExistence type="predicted"/>
<dbReference type="EMBL" id="CP012801">
    <property type="protein sequence ID" value="ALJ59815.1"/>
    <property type="molecule type" value="Genomic_DNA"/>
</dbReference>